<evidence type="ECO:0000313" key="2">
    <source>
        <dbReference type="Proteomes" id="UP000078516"/>
    </source>
</evidence>
<dbReference type="AlphaFoldDB" id="A0A179EQM4"/>
<comment type="caution">
    <text evidence="1">The sequence shown here is derived from an EMBL/GenBank/DDBJ whole genome shotgun (WGS) entry which is preliminary data.</text>
</comment>
<name>A0A179EQM4_ENTTH</name>
<organism evidence="1 2">
    <name type="scientific">Enterococcus thailandicus</name>
    <dbReference type="NCBI Taxonomy" id="417368"/>
    <lineage>
        <taxon>Bacteria</taxon>
        <taxon>Bacillati</taxon>
        <taxon>Bacillota</taxon>
        <taxon>Bacilli</taxon>
        <taxon>Lactobacillales</taxon>
        <taxon>Enterococcaceae</taxon>
        <taxon>Enterococcus</taxon>
    </lineage>
</organism>
<accession>A0A179EQM4</accession>
<keyword evidence="2" id="KW-1185">Reference proteome</keyword>
<protein>
    <submittedName>
        <fullName evidence="1">Uncharacterized protein</fullName>
    </submittedName>
</protein>
<gene>
    <name evidence="1" type="ORF">A6E74_08595</name>
</gene>
<dbReference type="RefSeq" id="WP_067484088.1">
    <property type="nucleotide sequence ID" value="NZ_JBHKUU010000012.1"/>
</dbReference>
<sequence length="112" mass="12368">MNEKIKTLLNELQNECAKENVTAICTLNKNGECVNMAVGDSVADFALCLAIQEESLDEELTIPSNVLRSAGIEALNEMESANKSTNNKHTIVVDDLNDLPNIFERILRGDFK</sequence>
<dbReference type="Proteomes" id="UP000078516">
    <property type="component" value="Unassembled WGS sequence"/>
</dbReference>
<proteinExistence type="predicted"/>
<evidence type="ECO:0000313" key="1">
    <source>
        <dbReference type="EMBL" id="OAQ55537.1"/>
    </source>
</evidence>
<dbReference type="EMBL" id="LWMN01000013">
    <property type="protein sequence ID" value="OAQ55537.1"/>
    <property type="molecule type" value="Genomic_DNA"/>
</dbReference>
<reference evidence="1 2" key="1">
    <citation type="submission" date="2016-04" db="EMBL/GenBank/DDBJ databases">
        <title>Draft genome of an Enterococcus thailandicus strain isolated from bovine feces.</title>
        <authorList>
            <person name="Beukers A.G."/>
            <person name="Zaheer R."/>
            <person name="Goji N."/>
            <person name="Cook S.R."/>
            <person name="Amoako K."/>
            <person name="Chaves A.V."/>
            <person name="Ward M.P."/>
            <person name="Mcallister T.A."/>
        </authorList>
    </citation>
    <scope>NUCLEOTIDE SEQUENCE [LARGE SCALE GENOMIC DNA]</scope>
    <source>
        <strain evidence="1 2">F0711D 46</strain>
    </source>
</reference>